<evidence type="ECO:0000313" key="8">
    <source>
        <dbReference type="Proteomes" id="UP000235405"/>
    </source>
</evidence>
<keyword evidence="2" id="KW-1277">Toxin-antitoxin system</keyword>
<name>A0A0P6Z8W3_VIBSP</name>
<dbReference type="PANTHER" id="PTHR38039:SF1">
    <property type="entry name" value="TOXIN YOEB"/>
    <property type="match status" value="1"/>
</dbReference>
<protein>
    <recommendedName>
        <fullName evidence="6">Putative mRNA interferase YoeB</fullName>
    </recommendedName>
</protein>
<accession>A0A0P6Z8W3</accession>
<dbReference type="Pfam" id="PF06769">
    <property type="entry name" value="YoeB_toxin"/>
    <property type="match status" value="1"/>
</dbReference>
<dbReference type="AlphaFoldDB" id="A0A0P6Z8W3"/>
<sequence length="89" mass="10656">MMTNDRKIVFTDNAWEDYLYWQTQDKKTLKKLNKLIEAAKRTPFEGIGKPEPLVGNLSGFWSRRIDDKNRLVYKADDDNFYIIACRHHY</sequence>
<reference evidence="8" key="1">
    <citation type="submission" date="2016-07" db="EMBL/GenBank/DDBJ databases">
        <title>Nontailed viruses are major unrecognized killers of bacteria in the ocean.</title>
        <authorList>
            <person name="Kauffman K."/>
            <person name="Hussain F."/>
            <person name="Yang J."/>
            <person name="Arevalo P."/>
            <person name="Brown J."/>
            <person name="Cutler M."/>
            <person name="Kelly L."/>
            <person name="Polz M.F."/>
        </authorList>
    </citation>
    <scope>NUCLEOTIDE SEQUENCE [LARGE SCALE GENOMIC DNA]</scope>
    <source>
        <strain evidence="8">10N.286.54.F3</strain>
    </source>
</reference>
<dbReference type="EMBL" id="MCSW01000181">
    <property type="protein sequence ID" value="PMF20099.1"/>
    <property type="molecule type" value="Genomic_DNA"/>
</dbReference>
<dbReference type="GO" id="GO:0004519">
    <property type="term" value="F:endonuclease activity"/>
    <property type="evidence" value="ECO:0007669"/>
    <property type="project" value="UniProtKB-KW"/>
</dbReference>
<evidence type="ECO:0000256" key="5">
    <source>
        <dbReference type="ARBA" id="ARBA00022801"/>
    </source>
</evidence>
<dbReference type="Gene3D" id="3.30.2310.20">
    <property type="entry name" value="RelE-like"/>
    <property type="match status" value="1"/>
</dbReference>
<evidence type="ECO:0000313" key="7">
    <source>
        <dbReference type="EMBL" id="PMF20099.1"/>
    </source>
</evidence>
<proteinExistence type="inferred from homology"/>
<organism evidence="7 8">
    <name type="scientific">Vibrio splendidus</name>
    <dbReference type="NCBI Taxonomy" id="29497"/>
    <lineage>
        <taxon>Bacteria</taxon>
        <taxon>Pseudomonadati</taxon>
        <taxon>Pseudomonadota</taxon>
        <taxon>Gammaproteobacteria</taxon>
        <taxon>Vibrionales</taxon>
        <taxon>Vibrionaceae</taxon>
        <taxon>Vibrio</taxon>
    </lineage>
</organism>
<keyword evidence="5" id="KW-0378">Hydrolase</keyword>
<dbReference type="InterPro" id="IPR009614">
    <property type="entry name" value="YoeB_toxin"/>
</dbReference>
<gene>
    <name evidence="7" type="ORF">BCV19_11380</name>
</gene>
<comment type="similarity">
    <text evidence="1">Belongs to the YoeB family.</text>
</comment>
<dbReference type="GO" id="GO:0006401">
    <property type="term" value="P:RNA catabolic process"/>
    <property type="evidence" value="ECO:0007669"/>
    <property type="project" value="InterPro"/>
</dbReference>
<keyword evidence="3" id="KW-0540">Nuclease</keyword>
<evidence type="ECO:0000256" key="6">
    <source>
        <dbReference type="ARBA" id="ARBA00030388"/>
    </source>
</evidence>
<dbReference type="SUPFAM" id="SSF143011">
    <property type="entry name" value="RelE-like"/>
    <property type="match status" value="1"/>
</dbReference>
<keyword evidence="4" id="KW-0255">Endonuclease</keyword>
<dbReference type="GO" id="GO:0016787">
    <property type="term" value="F:hydrolase activity"/>
    <property type="evidence" value="ECO:0007669"/>
    <property type="project" value="UniProtKB-KW"/>
</dbReference>
<evidence type="ECO:0000256" key="2">
    <source>
        <dbReference type="ARBA" id="ARBA00022649"/>
    </source>
</evidence>
<dbReference type="Proteomes" id="UP000235405">
    <property type="component" value="Unassembled WGS sequence"/>
</dbReference>
<dbReference type="NCBIfam" id="TIGR02116">
    <property type="entry name" value="toxin_Txe_YoeB"/>
    <property type="match status" value="1"/>
</dbReference>
<comment type="caution">
    <text evidence="7">The sequence shown here is derived from an EMBL/GenBank/DDBJ whole genome shotgun (WGS) entry which is preliminary data.</text>
</comment>
<evidence type="ECO:0000256" key="1">
    <source>
        <dbReference type="ARBA" id="ARBA00008172"/>
    </source>
</evidence>
<dbReference type="InterPro" id="IPR035093">
    <property type="entry name" value="RelE/ParE_toxin_dom_sf"/>
</dbReference>
<evidence type="ECO:0000256" key="3">
    <source>
        <dbReference type="ARBA" id="ARBA00022722"/>
    </source>
</evidence>
<dbReference type="PANTHER" id="PTHR38039">
    <property type="entry name" value="TOXIN YOEB"/>
    <property type="match status" value="1"/>
</dbReference>
<evidence type="ECO:0000256" key="4">
    <source>
        <dbReference type="ARBA" id="ARBA00022759"/>
    </source>
</evidence>